<dbReference type="Proteomes" id="UP000700706">
    <property type="component" value="Unassembled WGS sequence"/>
</dbReference>
<name>A0A952KHR5_9PROT</name>
<organism evidence="1 2">
    <name type="scientific">Inquilinus limosus</name>
    <dbReference type="NCBI Taxonomy" id="171674"/>
    <lineage>
        <taxon>Bacteria</taxon>
        <taxon>Pseudomonadati</taxon>
        <taxon>Pseudomonadota</taxon>
        <taxon>Alphaproteobacteria</taxon>
        <taxon>Rhodospirillales</taxon>
        <taxon>Rhodospirillaceae</taxon>
        <taxon>Inquilinus</taxon>
    </lineage>
</organism>
<evidence type="ECO:0000313" key="2">
    <source>
        <dbReference type="Proteomes" id="UP000700706"/>
    </source>
</evidence>
<reference evidence="1" key="1">
    <citation type="submission" date="2020-06" db="EMBL/GenBank/DDBJ databases">
        <title>Stable isotope informed genome-resolved metagenomics uncovers potential trophic interactions in rhizosphere soil.</title>
        <authorList>
            <person name="Starr E.P."/>
            <person name="Shi S."/>
            <person name="Blazewicz S.J."/>
            <person name="Koch B.J."/>
            <person name="Probst A.J."/>
            <person name="Hungate B.A."/>
            <person name="Pett-Ridge J."/>
            <person name="Firestone M.K."/>
            <person name="Banfield J.F."/>
        </authorList>
    </citation>
    <scope>NUCLEOTIDE SEQUENCE</scope>
    <source>
        <strain evidence="1">YM_69_17</strain>
    </source>
</reference>
<evidence type="ECO:0000313" key="1">
    <source>
        <dbReference type="EMBL" id="MBW8726006.1"/>
    </source>
</evidence>
<dbReference type="AlphaFoldDB" id="A0A952KHR5"/>
<gene>
    <name evidence="1" type="ORF">JF625_12735</name>
</gene>
<proteinExistence type="predicted"/>
<dbReference type="EMBL" id="JAEKLZ010000193">
    <property type="protein sequence ID" value="MBW8726006.1"/>
    <property type="molecule type" value="Genomic_DNA"/>
</dbReference>
<sequence>MNLAFLSCFDRRLRLALGAVISPRAEALAALPRFRNRDLRHDPIRDGDKVLLRWTRDAETGRLVAHWDEPTAAAPVAAQPAVPVDDLAEHRARRSQRYRSRFIWPDRRSA</sequence>
<accession>A0A952KHR5</accession>
<comment type="caution">
    <text evidence="1">The sequence shown here is derived from an EMBL/GenBank/DDBJ whole genome shotgun (WGS) entry which is preliminary data.</text>
</comment>
<protein>
    <submittedName>
        <fullName evidence="1">Uncharacterized protein</fullName>
    </submittedName>
</protein>